<sequence>MCDGILKKKKKKKRGGDGFCLVIIHISCAVDCGHTIIASYKLHYYLTIGTYTDPHNENQSPFYHLTPHNHHFKRSRATNETGIDDK</sequence>
<name>S8DY78_9LAMI</name>
<protein>
    <submittedName>
        <fullName evidence="1">Uncharacterized protein</fullName>
    </submittedName>
</protein>
<comment type="caution">
    <text evidence="1">The sequence shown here is derived from an EMBL/GenBank/DDBJ whole genome shotgun (WGS) entry which is preliminary data.</text>
</comment>
<dbReference type="Proteomes" id="UP000015453">
    <property type="component" value="Unassembled WGS sequence"/>
</dbReference>
<accession>S8DY78</accession>
<keyword evidence="2" id="KW-1185">Reference proteome</keyword>
<evidence type="ECO:0000313" key="1">
    <source>
        <dbReference type="EMBL" id="EPS64892.1"/>
    </source>
</evidence>
<dbReference type="EMBL" id="AUSU01004544">
    <property type="protein sequence ID" value="EPS64892.1"/>
    <property type="molecule type" value="Genomic_DNA"/>
</dbReference>
<organism evidence="1 2">
    <name type="scientific">Genlisea aurea</name>
    <dbReference type="NCBI Taxonomy" id="192259"/>
    <lineage>
        <taxon>Eukaryota</taxon>
        <taxon>Viridiplantae</taxon>
        <taxon>Streptophyta</taxon>
        <taxon>Embryophyta</taxon>
        <taxon>Tracheophyta</taxon>
        <taxon>Spermatophyta</taxon>
        <taxon>Magnoliopsida</taxon>
        <taxon>eudicotyledons</taxon>
        <taxon>Gunneridae</taxon>
        <taxon>Pentapetalae</taxon>
        <taxon>asterids</taxon>
        <taxon>lamiids</taxon>
        <taxon>Lamiales</taxon>
        <taxon>Lentibulariaceae</taxon>
        <taxon>Genlisea</taxon>
    </lineage>
</organism>
<gene>
    <name evidence="1" type="ORF">M569_09887</name>
</gene>
<proteinExistence type="predicted"/>
<reference evidence="1 2" key="1">
    <citation type="journal article" date="2013" name="BMC Genomics">
        <title>The miniature genome of a carnivorous plant Genlisea aurea contains a low number of genes and short non-coding sequences.</title>
        <authorList>
            <person name="Leushkin E.V."/>
            <person name="Sutormin R.A."/>
            <person name="Nabieva E.R."/>
            <person name="Penin A.A."/>
            <person name="Kondrashov A.S."/>
            <person name="Logacheva M.D."/>
        </authorList>
    </citation>
    <scope>NUCLEOTIDE SEQUENCE [LARGE SCALE GENOMIC DNA]</scope>
</reference>
<dbReference type="AlphaFoldDB" id="S8DY78"/>
<evidence type="ECO:0000313" key="2">
    <source>
        <dbReference type="Proteomes" id="UP000015453"/>
    </source>
</evidence>